<dbReference type="Pfam" id="PF08031">
    <property type="entry name" value="BBE"/>
    <property type="match status" value="1"/>
</dbReference>
<keyword evidence="3" id="KW-0285">Flavoprotein</keyword>
<keyword evidence="5" id="KW-0560">Oxidoreductase</keyword>
<evidence type="ECO:0000256" key="6">
    <source>
        <dbReference type="SAM" id="SignalP"/>
    </source>
</evidence>
<dbReference type="OrthoDB" id="9983560at2759"/>
<comment type="caution">
    <text evidence="8">The sequence shown here is derived from an EMBL/GenBank/DDBJ whole genome shotgun (WGS) entry which is preliminary data.</text>
</comment>
<dbReference type="GO" id="GO:0016491">
    <property type="term" value="F:oxidoreductase activity"/>
    <property type="evidence" value="ECO:0007669"/>
    <property type="project" value="UniProtKB-KW"/>
</dbReference>
<keyword evidence="4" id="KW-0274">FAD</keyword>
<dbReference type="AlphaFoldDB" id="A0A2I2FRG5"/>
<proteinExistence type="inferred from homology"/>
<evidence type="ECO:0000256" key="3">
    <source>
        <dbReference type="ARBA" id="ARBA00022630"/>
    </source>
</evidence>
<feature type="domain" description="FAD-binding PCMH-type" evidence="7">
    <location>
        <begin position="124"/>
        <end position="309"/>
    </location>
</feature>
<dbReference type="PANTHER" id="PTHR42973">
    <property type="entry name" value="BINDING OXIDOREDUCTASE, PUTATIVE (AFU_ORTHOLOGUE AFUA_1G17690)-RELATED"/>
    <property type="match status" value="1"/>
</dbReference>
<dbReference type="RefSeq" id="XP_024698501.1">
    <property type="nucleotide sequence ID" value="XM_024847257.1"/>
</dbReference>
<reference evidence="8 9" key="1">
    <citation type="submission" date="2016-12" db="EMBL/GenBank/DDBJ databases">
        <title>The genomes of Aspergillus section Nigri reveals drivers in fungal speciation.</title>
        <authorList>
            <consortium name="DOE Joint Genome Institute"/>
            <person name="Vesth T.C."/>
            <person name="Nybo J."/>
            <person name="Theobald S."/>
            <person name="Brandl J."/>
            <person name="Frisvad J.C."/>
            <person name="Nielsen K.F."/>
            <person name="Lyhne E.K."/>
            <person name="Kogle M.E."/>
            <person name="Kuo A."/>
            <person name="Riley R."/>
            <person name="Clum A."/>
            <person name="Nolan M."/>
            <person name="Lipzen A."/>
            <person name="Salamov A."/>
            <person name="Henrissat B."/>
            <person name="Wiebenga A."/>
            <person name="De Vries R.P."/>
            <person name="Grigoriev I.V."/>
            <person name="Mortensen U.H."/>
            <person name="Andersen M.R."/>
            <person name="Baker S.E."/>
        </authorList>
    </citation>
    <scope>NUCLEOTIDE SEQUENCE [LARGE SCALE GENOMIC DNA]</scope>
    <source>
        <strain evidence="8 9">IBT 23096</strain>
    </source>
</reference>
<keyword evidence="9" id="KW-1185">Reference proteome</keyword>
<keyword evidence="6" id="KW-0732">Signal</keyword>
<evidence type="ECO:0000313" key="8">
    <source>
        <dbReference type="EMBL" id="PLB43199.1"/>
    </source>
</evidence>
<gene>
    <name evidence="8" type="ORF">P170DRAFT_419012</name>
</gene>
<organism evidence="8 9">
    <name type="scientific">Aspergillus steynii IBT 23096</name>
    <dbReference type="NCBI Taxonomy" id="1392250"/>
    <lineage>
        <taxon>Eukaryota</taxon>
        <taxon>Fungi</taxon>
        <taxon>Dikarya</taxon>
        <taxon>Ascomycota</taxon>
        <taxon>Pezizomycotina</taxon>
        <taxon>Eurotiomycetes</taxon>
        <taxon>Eurotiomycetidae</taxon>
        <taxon>Eurotiales</taxon>
        <taxon>Aspergillaceae</taxon>
        <taxon>Aspergillus</taxon>
        <taxon>Aspergillus subgen. Circumdati</taxon>
    </lineage>
</organism>
<dbReference type="InterPro" id="IPR012951">
    <property type="entry name" value="BBE"/>
</dbReference>
<dbReference type="GO" id="GO:0071949">
    <property type="term" value="F:FAD binding"/>
    <property type="evidence" value="ECO:0007669"/>
    <property type="project" value="InterPro"/>
</dbReference>
<dbReference type="Gene3D" id="3.40.462.20">
    <property type="match status" value="1"/>
</dbReference>
<evidence type="ECO:0000313" key="9">
    <source>
        <dbReference type="Proteomes" id="UP000234275"/>
    </source>
</evidence>
<comment type="similarity">
    <text evidence="2">Belongs to the oxygen-dependent FAD-linked oxidoreductase family.</text>
</comment>
<dbReference type="InterPro" id="IPR016169">
    <property type="entry name" value="FAD-bd_PCMH_sub2"/>
</dbReference>
<dbReference type="Proteomes" id="UP000234275">
    <property type="component" value="Unassembled WGS sequence"/>
</dbReference>
<dbReference type="PROSITE" id="PS51387">
    <property type="entry name" value="FAD_PCMH"/>
    <property type="match status" value="1"/>
</dbReference>
<protein>
    <submittedName>
        <fullName evidence="8">FAD-binding domain-containing protein</fullName>
    </submittedName>
</protein>
<evidence type="ECO:0000259" key="7">
    <source>
        <dbReference type="PROSITE" id="PS51387"/>
    </source>
</evidence>
<dbReference type="Pfam" id="PF01565">
    <property type="entry name" value="FAD_binding_4"/>
    <property type="match status" value="1"/>
</dbReference>
<accession>A0A2I2FRG5</accession>
<sequence>MNLLRMYRAFALAVTPLLISLSATNTSDKHSCRCRPYEPCWPSNESWDRLNASINGNLVEVQPVGYVCHGNTFDQAACDNVKQLSRNAIWRAAQPGALQWSNFETYAPRNESCYVDSPKDTVCGQGRISRYAAEIETPEDVRAALKFARKHNIRLVVRNTGHDMAGKSSAPDSLQIATHRLKQIEYVSDFVPSGANAHSPRGPAVTMGAGVLGLELYTAAAAGKYLIISGVCSTVGTAGGYILGGGASTLNRLFGLASDNVLQFTMVTADGKLVVANEFQNENLFWALKGGGGGTFGVVMSVTVRVYPDVSVVNALLTITQPAGSETFWEAARDLFAAQPALAIEHNYIRVAVFPVASDDPSMGTLLVEGRLFNATVNTTDEKFAPLREALDSAGIPYEYQSEHIPSYSSYLTRPLYIEPAGGGTVHGSVLVSEQLYQSADGPSKLAEVVSKLQLGPGSLIESSTFGGGQVAANKDMVDSAVHPSWREALSLIDLYVNLPSNSSFEMQDKAQALLTGVQMPLLLSLEDGRMASYVNGADSLQENFQWQLWGDNYERLYQIKQAWDKDGLFICKVGVGSEAWDEEGMCRTKSSD</sequence>
<dbReference type="InterPro" id="IPR036318">
    <property type="entry name" value="FAD-bd_PCMH-like_sf"/>
</dbReference>
<evidence type="ECO:0000256" key="5">
    <source>
        <dbReference type="ARBA" id="ARBA00023002"/>
    </source>
</evidence>
<dbReference type="STRING" id="1392250.A0A2I2FRG5"/>
<dbReference type="EMBL" id="MSFO01000011">
    <property type="protein sequence ID" value="PLB43199.1"/>
    <property type="molecule type" value="Genomic_DNA"/>
</dbReference>
<dbReference type="GeneID" id="36554956"/>
<feature type="chain" id="PRO_5014124056" evidence="6">
    <location>
        <begin position="25"/>
        <end position="593"/>
    </location>
</feature>
<feature type="signal peptide" evidence="6">
    <location>
        <begin position="1"/>
        <end position="24"/>
    </location>
</feature>
<evidence type="ECO:0000256" key="4">
    <source>
        <dbReference type="ARBA" id="ARBA00022827"/>
    </source>
</evidence>
<name>A0A2I2FRG5_9EURO</name>
<dbReference type="PANTHER" id="PTHR42973:SF39">
    <property type="entry name" value="FAD-BINDING PCMH-TYPE DOMAIN-CONTAINING PROTEIN"/>
    <property type="match status" value="1"/>
</dbReference>
<comment type="cofactor">
    <cofactor evidence="1">
        <name>FAD</name>
        <dbReference type="ChEBI" id="CHEBI:57692"/>
    </cofactor>
</comment>
<dbReference type="VEuPathDB" id="FungiDB:P170DRAFT_419012"/>
<dbReference type="SUPFAM" id="SSF56176">
    <property type="entry name" value="FAD-binding/transporter-associated domain-like"/>
    <property type="match status" value="1"/>
</dbReference>
<dbReference type="InterPro" id="IPR016166">
    <property type="entry name" value="FAD-bd_PCMH"/>
</dbReference>
<dbReference type="Gene3D" id="3.30.465.10">
    <property type="match status" value="1"/>
</dbReference>
<dbReference type="InterPro" id="IPR050416">
    <property type="entry name" value="FAD-linked_Oxidoreductase"/>
</dbReference>
<evidence type="ECO:0000256" key="2">
    <source>
        <dbReference type="ARBA" id="ARBA00005466"/>
    </source>
</evidence>
<dbReference type="InterPro" id="IPR006094">
    <property type="entry name" value="Oxid_FAD_bind_N"/>
</dbReference>
<evidence type="ECO:0000256" key="1">
    <source>
        <dbReference type="ARBA" id="ARBA00001974"/>
    </source>
</evidence>